<feature type="transmembrane region" description="Helical" evidence="1">
    <location>
        <begin position="9"/>
        <end position="27"/>
    </location>
</feature>
<evidence type="ECO:0000313" key="2">
    <source>
        <dbReference type="EMBL" id="NMO75737.1"/>
    </source>
</evidence>
<keyword evidence="1" id="KW-1133">Transmembrane helix</keyword>
<evidence type="ECO:0000256" key="1">
    <source>
        <dbReference type="SAM" id="Phobius"/>
    </source>
</evidence>
<proteinExistence type="predicted"/>
<protein>
    <submittedName>
        <fullName evidence="2">Uncharacterized protein</fullName>
    </submittedName>
</protein>
<feature type="transmembrane region" description="Helical" evidence="1">
    <location>
        <begin position="503"/>
        <end position="523"/>
    </location>
</feature>
<gene>
    <name evidence="2" type="ORF">HHU08_01620</name>
</gene>
<dbReference type="RefSeq" id="WP_101729123.1">
    <property type="nucleotide sequence ID" value="NZ_JABBPK010000001.1"/>
</dbReference>
<sequence>MKTWILQKLYWIIPVVLILLGLFLLFVENFSKVTAQPEPDWSRGLLVGKSQVNKLPAIIETKDGHYLFSFFQENKLHTVTMNKEFQIAEEKNYDIPVDKWTQIYQGNNQLIYFDYKNIFDQDKTQLVADVEAFFPLRTTILYVKENKLFQLNPETKKSSEIMAIDLEKEKVSIEEKEDGIHLLLFAKAKGNVDLTLYRIENGKINRLYNTKVKVDPGKIVNNISFTFEEQKLALLLQEELELTQGKPEYFNYFAEIDITKGQQPEQYELKFEDPAIESGKLTEISDIAFTYRDGKPRLLFKANGFTETKYNEKKGFNIYEAEIGEEGKTKSERRSNTAAISTIPQWLNEDTVAWMDLDGAGNKVYVSSNELAKINKQIKHTSEDWLQAFGKTFGMISTSFFAFALSFIWLIWPILFVLFMYVFFSRTVDYDRPWIFHTGIGVYLIAAVLFKDRFFVPNILSSAPGYLTFTGSTYFYLFLIAVIAYFLAIMTKRVNEWIGAPRIIYFVGVHIILLTILFGPYIIY</sequence>
<keyword evidence="1" id="KW-0472">Membrane</keyword>
<feature type="transmembrane region" description="Helical" evidence="1">
    <location>
        <begin position="434"/>
        <end position="454"/>
    </location>
</feature>
<feature type="transmembrane region" description="Helical" evidence="1">
    <location>
        <begin position="400"/>
        <end position="422"/>
    </location>
</feature>
<dbReference type="AlphaFoldDB" id="A0A7Y0PKA7"/>
<evidence type="ECO:0000313" key="3">
    <source>
        <dbReference type="Proteomes" id="UP000588491"/>
    </source>
</evidence>
<keyword evidence="1" id="KW-0812">Transmembrane</keyword>
<accession>A0A7Y0PKA7</accession>
<feature type="transmembrane region" description="Helical" evidence="1">
    <location>
        <begin position="474"/>
        <end position="491"/>
    </location>
</feature>
<keyword evidence="3" id="KW-1185">Reference proteome</keyword>
<organism evidence="2 3">
    <name type="scientific">Niallia alba</name>
    <dbReference type="NCBI Taxonomy" id="2729105"/>
    <lineage>
        <taxon>Bacteria</taxon>
        <taxon>Bacillati</taxon>
        <taxon>Bacillota</taxon>
        <taxon>Bacilli</taxon>
        <taxon>Bacillales</taxon>
        <taxon>Bacillaceae</taxon>
        <taxon>Niallia</taxon>
    </lineage>
</organism>
<name>A0A7Y0PKA7_9BACI</name>
<reference evidence="2 3" key="1">
    <citation type="submission" date="2020-04" db="EMBL/GenBank/DDBJ databases">
        <title>Bacillus sp. UniB3 isolated from commercial digestive syrup.</title>
        <authorList>
            <person name="Thorat V."/>
            <person name="Kirdat K."/>
            <person name="Tiwarekar B."/>
            <person name="Yadav A."/>
        </authorList>
    </citation>
    <scope>NUCLEOTIDE SEQUENCE [LARGE SCALE GENOMIC DNA]</scope>
    <source>
        <strain evidence="2 3">UniB3</strain>
    </source>
</reference>
<dbReference type="Proteomes" id="UP000588491">
    <property type="component" value="Unassembled WGS sequence"/>
</dbReference>
<dbReference type="EMBL" id="JABBPK010000001">
    <property type="protein sequence ID" value="NMO75737.1"/>
    <property type="molecule type" value="Genomic_DNA"/>
</dbReference>
<comment type="caution">
    <text evidence="2">The sequence shown here is derived from an EMBL/GenBank/DDBJ whole genome shotgun (WGS) entry which is preliminary data.</text>
</comment>